<dbReference type="InterPro" id="IPR003658">
    <property type="entry name" value="Anti-sigma_ant"/>
</dbReference>
<dbReference type="PANTHER" id="PTHR33495">
    <property type="entry name" value="ANTI-SIGMA FACTOR ANTAGONIST TM_1081-RELATED-RELATED"/>
    <property type="match status" value="1"/>
</dbReference>
<name>A0A939QKY8_9MICO</name>
<evidence type="ECO:0000259" key="3">
    <source>
        <dbReference type="PROSITE" id="PS50801"/>
    </source>
</evidence>
<proteinExistence type="inferred from homology"/>
<dbReference type="EMBL" id="JAGFOA010000007">
    <property type="protein sequence ID" value="MBO3664819.1"/>
    <property type="molecule type" value="Genomic_DNA"/>
</dbReference>
<dbReference type="Proteomes" id="UP000680132">
    <property type="component" value="Unassembled WGS sequence"/>
</dbReference>
<dbReference type="InterPro" id="IPR036513">
    <property type="entry name" value="STAS_dom_sf"/>
</dbReference>
<evidence type="ECO:0000313" key="4">
    <source>
        <dbReference type="EMBL" id="MBO3664819.1"/>
    </source>
</evidence>
<evidence type="ECO:0000256" key="2">
    <source>
        <dbReference type="RuleBase" id="RU003749"/>
    </source>
</evidence>
<dbReference type="GO" id="GO:0043856">
    <property type="term" value="F:anti-sigma factor antagonist activity"/>
    <property type="evidence" value="ECO:0007669"/>
    <property type="project" value="InterPro"/>
</dbReference>
<dbReference type="NCBIfam" id="TIGR00377">
    <property type="entry name" value="ant_ant_sig"/>
    <property type="match status" value="1"/>
</dbReference>
<dbReference type="AlphaFoldDB" id="A0A939QKY8"/>
<dbReference type="PANTHER" id="PTHR33495:SF2">
    <property type="entry name" value="ANTI-SIGMA FACTOR ANTAGONIST TM_1081-RELATED"/>
    <property type="match status" value="1"/>
</dbReference>
<gene>
    <name evidence="4" type="ORF">J5V96_15085</name>
</gene>
<keyword evidence="5" id="KW-1185">Reference proteome</keyword>
<accession>A0A939QKY8</accession>
<dbReference type="RefSeq" id="WP_208504891.1">
    <property type="nucleotide sequence ID" value="NZ_JAGFOA010000007.1"/>
</dbReference>
<comment type="similarity">
    <text evidence="1 2">Belongs to the anti-sigma-factor antagonist family.</text>
</comment>
<comment type="caution">
    <text evidence="4">The sequence shown here is derived from an EMBL/GenBank/DDBJ whole genome shotgun (WGS) entry which is preliminary data.</text>
</comment>
<dbReference type="CDD" id="cd07043">
    <property type="entry name" value="STAS_anti-anti-sigma_factors"/>
    <property type="match status" value="1"/>
</dbReference>
<dbReference type="SUPFAM" id="SSF52091">
    <property type="entry name" value="SpoIIaa-like"/>
    <property type="match status" value="1"/>
</dbReference>
<reference evidence="4" key="1">
    <citation type="submission" date="2021-03" db="EMBL/GenBank/DDBJ databases">
        <title>Microbacterium sp. nov., a novel actinobacterium isolated from cow dung.</title>
        <authorList>
            <person name="Zhang L."/>
        </authorList>
    </citation>
    <scope>NUCLEOTIDE SEQUENCE</scope>
    <source>
        <strain evidence="4">NEAU-LLB</strain>
    </source>
</reference>
<evidence type="ECO:0000313" key="5">
    <source>
        <dbReference type="Proteomes" id="UP000680132"/>
    </source>
</evidence>
<sequence>MDIDEAVRQDATVLGLSGRLNLVSAGSLKSRIDALVAGGTSRLVIDLTAVDFIDSSGLGALIGGLKTARQAGGDLRLAAASEQVLAVLGLTNLDRILTPYATVDEACREW</sequence>
<dbReference type="Gene3D" id="3.30.750.24">
    <property type="entry name" value="STAS domain"/>
    <property type="match status" value="1"/>
</dbReference>
<protein>
    <recommendedName>
        <fullName evidence="2">Anti-sigma factor antagonist</fullName>
    </recommendedName>
</protein>
<feature type="domain" description="STAS" evidence="3">
    <location>
        <begin position="1"/>
        <end position="110"/>
    </location>
</feature>
<dbReference type="Pfam" id="PF01740">
    <property type="entry name" value="STAS"/>
    <property type="match status" value="1"/>
</dbReference>
<organism evidence="4 5">
    <name type="scientific">Microbacterium stercoris</name>
    <dbReference type="NCBI Taxonomy" id="2820289"/>
    <lineage>
        <taxon>Bacteria</taxon>
        <taxon>Bacillati</taxon>
        <taxon>Actinomycetota</taxon>
        <taxon>Actinomycetes</taxon>
        <taxon>Micrococcales</taxon>
        <taxon>Microbacteriaceae</taxon>
        <taxon>Microbacterium</taxon>
    </lineage>
</organism>
<dbReference type="PROSITE" id="PS50801">
    <property type="entry name" value="STAS"/>
    <property type="match status" value="1"/>
</dbReference>
<evidence type="ECO:0000256" key="1">
    <source>
        <dbReference type="ARBA" id="ARBA00009013"/>
    </source>
</evidence>
<dbReference type="InterPro" id="IPR002645">
    <property type="entry name" value="STAS_dom"/>
</dbReference>